<feature type="region of interest" description="Disordered" evidence="1">
    <location>
        <begin position="171"/>
        <end position="203"/>
    </location>
</feature>
<feature type="compositionally biased region" description="Polar residues" evidence="1">
    <location>
        <begin position="184"/>
        <end position="203"/>
    </location>
</feature>
<evidence type="ECO:0000256" key="1">
    <source>
        <dbReference type="SAM" id="MobiDB-lite"/>
    </source>
</evidence>
<sequence length="203" mass="23100">MYNTTTAVINNNEFSSNYMPVGINDSVLLKEVNTKKSTTGKDFLEIIFENKDGQTASMSEWKNEKNQWIKTDEELQARDNAQFGRLMQIINCYYPTIEDTTLNSFSDMINWVKSKLDPMISTEKSLRLKVVYDKRGYTTVSSNGIFVEPMDTEQSQIKLFKKDLLERPIQADNEKPADPLAGTVKTNIPVTSENSVNSSDLPF</sequence>
<dbReference type="EMBL" id="PP511876">
    <property type="protein sequence ID" value="XCD08444.1"/>
    <property type="molecule type" value="Genomic_DNA"/>
</dbReference>
<protein>
    <submittedName>
        <fullName evidence="2">Uncharacterized protein</fullName>
    </submittedName>
</protein>
<name>A0AAU8B8A9_9CAUD</name>
<proteinExistence type="predicted"/>
<organism evidence="2">
    <name type="scientific">Dulem virus 42</name>
    <dbReference type="NCBI Taxonomy" id="3145760"/>
    <lineage>
        <taxon>Viruses</taxon>
        <taxon>Duplodnaviria</taxon>
        <taxon>Heunggongvirae</taxon>
        <taxon>Uroviricota</taxon>
        <taxon>Caudoviricetes</taxon>
    </lineage>
</organism>
<accession>A0AAU8B8A9</accession>
<evidence type="ECO:0000313" key="2">
    <source>
        <dbReference type="EMBL" id="XCD08444.1"/>
    </source>
</evidence>
<reference evidence="2" key="1">
    <citation type="submission" date="2024-03" db="EMBL/GenBank/DDBJ databases">
        <title>Diverse circular DNA viruses in blood, oral, and fecal samples of captive lemurs.</title>
        <authorList>
            <person name="Paietta E.N."/>
            <person name="Kraberger S."/>
            <person name="Lund M.C."/>
            <person name="Custer J.M."/>
            <person name="Vargas K.M."/>
            <person name="Ehmke E.E."/>
            <person name="Yoder A.D."/>
            <person name="Varsani A."/>
        </authorList>
    </citation>
    <scope>NUCLEOTIDE SEQUENCE</scope>
    <source>
        <strain evidence="2">Duke_30FF_63</strain>
    </source>
</reference>